<feature type="transmembrane region" description="Helical" evidence="6">
    <location>
        <begin position="209"/>
        <end position="226"/>
    </location>
</feature>
<keyword evidence="3 6" id="KW-0812">Transmembrane</keyword>
<evidence type="ECO:0000256" key="3">
    <source>
        <dbReference type="ARBA" id="ARBA00022692"/>
    </source>
</evidence>
<keyword evidence="5 6" id="KW-0472">Membrane</keyword>
<dbReference type="Pfam" id="PF02683">
    <property type="entry name" value="DsbD_TM"/>
    <property type="match status" value="1"/>
</dbReference>
<dbReference type="GO" id="GO:0016020">
    <property type="term" value="C:membrane"/>
    <property type="evidence" value="ECO:0007669"/>
    <property type="project" value="UniProtKB-SubCell"/>
</dbReference>
<dbReference type="Proteomes" id="UP000587527">
    <property type="component" value="Unassembled WGS sequence"/>
</dbReference>
<feature type="transmembrane region" description="Helical" evidence="6">
    <location>
        <begin position="6"/>
        <end position="35"/>
    </location>
</feature>
<feature type="domain" description="Cytochrome C biogenesis protein transmembrane" evidence="7">
    <location>
        <begin position="9"/>
        <end position="216"/>
    </location>
</feature>
<comment type="subcellular location">
    <subcellularLocation>
        <location evidence="1">Membrane</location>
        <topology evidence="1">Multi-pass membrane protein</topology>
    </subcellularLocation>
</comment>
<evidence type="ECO:0000256" key="1">
    <source>
        <dbReference type="ARBA" id="ARBA00004141"/>
    </source>
</evidence>
<feature type="transmembrane region" description="Helical" evidence="6">
    <location>
        <begin position="47"/>
        <end position="72"/>
    </location>
</feature>
<feature type="transmembrane region" description="Helical" evidence="6">
    <location>
        <begin position="84"/>
        <end position="104"/>
    </location>
</feature>
<comment type="caution">
    <text evidence="8">The sequence shown here is derived from an EMBL/GenBank/DDBJ whole genome shotgun (WGS) entry which is preliminary data.</text>
</comment>
<dbReference type="InterPro" id="IPR003834">
    <property type="entry name" value="Cyt_c_assmbl_TM_dom"/>
</dbReference>
<name>A0A841BF23_9ACTN</name>
<evidence type="ECO:0000259" key="7">
    <source>
        <dbReference type="Pfam" id="PF02683"/>
    </source>
</evidence>
<keyword evidence="9" id="KW-1185">Reference proteome</keyword>
<evidence type="ECO:0000256" key="2">
    <source>
        <dbReference type="ARBA" id="ARBA00006143"/>
    </source>
</evidence>
<feature type="transmembrane region" description="Helical" evidence="6">
    <location>
        <begin position="260"/>
        <end position="277"/>
    </location>
</feature>
<dbReference type="AlphaFoldDB" id="A0A841BF23"/>
<evidence type="ECO:0000256" key="5">
    <source>
        <dbReference type="ARBA" id="ARBA00023136"/>
    </source>
</evidence>
<sequence>MSSAPYPLALAAGVLAAVNPCGFALLPAYATMVLVDDAARRRRPLAALARAVALTGAMTLGFAAVFGAFGLLAAPAADWLAARVPWLTVGIGLVLAGLGCWLLAGRDLPSPVPKLARAPRLDRGLGSMALFGASFAVASLGCTIGPFLGVVVTSFDTGTVAEGAGLFLAYAAGMALVVGTVAVAVALARDSLLPRLRRAAHALHRLSGLILLTAGLYAAWFGWYEIRLRHDPATVDPIVARAGAVQSWLAATVHDLGPAAWLWGLAGLVALTAVAALRRR</sequence>
<feature type="transmembrane region" description="Helical" evidence="6">
    <location>
        <begin position="167"/>
        <end position="188"/>
    </location>
</feature>
<gene>
    <name evidence="8" type="ORF">F4553_001066</name>
</gene>
<dbReference type="PANTHER" id="PTHR31272">
    <property type="entry name" value="CYTOCHROME C-TYPE BIOGENESIS PROTEIN HI_1454-RELATED"/>
    <property type="match status" value="1"/>
</dbReference>
<dbReference type="GO" id="GO:0017004">
    <property type="term" value="P:cytochrome complex assembly"/>
    <property type="evidence" value="ECO:0007669"/>
    <property type="project" value="InterPro"/>
</dbReference>
<evidence type="ECO:0000313" key="9">
    <source>
        <dbReference type="Proteomes" id="UP000587527"/>
    </source>
</evidence>
<accession>A0A841BF23</accession>
<organism evidence="8 9">
    <name type="scientific">Allocatelliglobosispora scoriae</name>
    <dbReference type="NCBI Taxonomy" id="643052"/>
    <lineage>
        <taxon>Bacteria</taxon>
        <taxon>Bacillati</taxon>
        <taxon>Actinomycetota</taxon>
        <taxon>Actinomycetes</taxon>
        <taxon>Micromonosporales</taxon>
        <taxon>Micromonosporaceae</taxon>
        <taxon>Allocatelliglobosispora</taxon>
    </lineage>
</organism>
<dbReference type="PANTHER" id="PTHR31272:SF4">
    <property type="entry name" value="CYTOCHROME C-TYPE BIOGENESIS PROTEIN HI_1454-RELATED"/>
    <property type="match status" value="1"/>
</dbReference>
<dbReference type="InterPro" id="IPR051790">
    <property type="entry name" value="Cytochrome_c-biogenesis_DsbD"/>
</dbReference>
<evidence type="ECO:0000256" key="4">
    <source>
        <dbReference type="ARBA" id="ARBA00022989"/>
    </source>
</evidence>
<evidence type="ECO:0000256" key="6">
    <source>
        <dbReference type="SAM" id="Phobius"/>
    </source>
</evidence>
<proteinExistence type="inferred from homology"/>
<reference evidence="8 9" key="1">
    <citation type="submission" date="2020-08" db="EMBL/GenBank/DDBJ databases">
        <title>Sequencing the genomes of 1000 actinobacteria strains.</title>
        <authorList>
            <person name="Klenk H.-P."/>
        </authorList>
    </citation>
    <scope>NUCLEOTIDE SEQUENCE [LARGE SCALE GENOMIC DNA]</scope>
    <source>
        <strain evidence="8 9">DSM 45362</strain>
    </source>
</reference>
<protein>
    <submittedName>
        <fullName evidence="8">Cytochrome c biogenesis protein CcdA</fullName>
    </submittedName>
</protein>
<keyword evidence="4 6" id="KW-1133">Transmembrane helix</keyword>
<comment type="similarity">
    <text evidence="2">Belongs to the DsbD family.</text>
</comment>
<dbReference type="RefSeq" id="WP_184832730.1">
    <property type="nucleotide sequence ID" value="NZ_JACHMN010000001.1"/>
</dbReference>
<feature type="transmembrane region" description="Helical" evidence="6">
    <location>
        <begin position="125"/>
        <end position="147"/>
    </location>
</feature>
<evidence type="ECO:0000313" key="8">
    <source>
        <dbReference type="EMBL" id="MBB5867687.1"/>
    </source>
</evidence>
<dbReference type="EMBL" id="JACHMN010000001">
    <property type="protein sequence ID" value="MBB5867687.1"/>
    <property type="molecule type" value="Genomic_DNA"/>
</dbReference>